<dbReference type="RefSeq" id="WP_249455224.1">
    <property type="nucleotide sequence ID" value="NZ_CP097253.1"/>
</dbReference>
<dbReference type="EMBL" id="CP097253">
    <property type="protein sequence ID" value="UUR07490.1"/>
    <property type="molecule type" value="Genomic_DNA"/>
</dbReference>
<dbReference type="Proteomes" id="UP000831921">
    <property type="component" value="Chromosome"/>
</dbReference>
<feature type="region of interest" description="Disordered" evidence="1">
    <location>
        <begin position="1"/>
        <end position="56"/>
    </location>
</feature>
<feature type="compositionally biased region" description="Basic and acidic residues" evidence="1">
    <location>
        <begin position="38"/>
        <end position="56"/>
    </location>
</feature>
<sequence>MSSERELIDTGTDKRYVRRDEGGRFKDSVDVSKSLSQDARRHAETKKPRNQGDKGD</sequence>
<name>A0ABY5MSL2_9SPHN</name>
<gene>
    <name evidence="2" type="ORF">M1K48_11150</name>
</gene>
<organism evidence="2 3">
    <name type="scientific">Sphingomonas glaciei</name>
    <dbReference type="NCBI Taxonomy" id="2938948"/>
    <lineage>
        <taxon>Bacteria</taxon>
        <taxon>Pseudomonadati</taxon>
        <taxon>Pseudomonadota</taxon>
        <taxon>Alphaproteobacteria</taxon>
        <taxon>Sphingomonadales</taxon>
        <taxon>Sphingomonadaceae</taxon>
        <taxon>Sphingomonas</taxon>
    </lineage>
</organism>
<feature type="compositionally biased region" description="Basic and acidic residues" evidence="1">
    <location>
        <begin position="1"/>
        <end position="30"/>
    </location>
</feature>
<evidence type="ECO:0008006" key="4">
    <source>
        <dbReference type="Google" id="ProtNLM"/>
    </source>
</evidence>
<evidence type="ECO:0000313" key="3">
    <source>
        <dbReference type="Proteomes" id="UP000831921"/>
    </source>
</evidence>
<evidence type="ECO:0000313" key="2">
    <source>
        <dbReference type="EMBL" id="UUR07490.1"/>
    </source>
</evidence>
<protein>
    <recommendedName>
        <fullName evidence="4">Multidrug transporter</fullName>
    </recommendedName>
</protein>
<evidence type="ECO:0000256" key="1">
    <source>
        <dbReference type="SAM" id="MobiDB-lite"/>
    </source>
</evidence>
<keyword evidence="3" id="KW-1185">Reference proteome</keyword>
<proteinExistence type="predicted"/>
<reference evidence="2 3" key="1">
    <citation type="submission" date="2022-05" db="EMBL/GenBank/DDBJ databases">
        <title>S8-45 Sphingomonas ultraviolaceadurans.</title>
        <authorList>
            <person name="Liu Y."/>
        </authorList>
    </citation>
    <scope>NUCLEOTIDE SEQUENCE [LARGE SCALE GENOMIC DNA]</scope>
    <source>
        <strain evidence="2 3">S8-45</strain>
    </source>
</reference>
<accession>A0ABY5MSL2</accession>